<dbReference type="SUPFAM" id="SSF52096">
    <property type="entry name" value="ClpP/crotonase"/>
    <property type="match status" value="1"/>
</dbReference>
<dbReference type="Gene3D" id="3.90.226.10">
    <property type="entry name" value="2-enoyl-CoA Hydratase, Chain A, domain 1"/>
    <property type="match status" value="1"/>
</dbReference>
<name>A0A0P1HAH3_9RHOB</name>
<dbReference type="RefSeq" id="WP_058286289.1">
    <property type="nucleotide sequence ID" value="NZ_CYSR01000022.1"/>
</dbReference>
<dbReference type="Proteomes" id="UP000051326">
    <property type="component" value="Unassembled WGS sequence"/>
</dbReference>
<dbReference type="InterPro" id="IPR029045">
    <property type="entry name" value="ClpP/crotonase-like_dom_sf"/>
</dbReference>
<reference evidence="2 3" key="1">
    <citation type="submission" date="2015-09" db="EMBL/GenBank/DDBJ databases">
        <authorList>
            <consortium name="Swine Surveillance"/>
        </authorList>
    </citation>
    <scope>NUCLEOTIDE SEQUENCE [LARGE SCALE GENOMIC DNA]</scope>
    <source>
        <strain evidence="2 3">CECT 8399</strain>
    </source>
</reference>
<feature type="chain" id="PRO_5006064223" description="Clp protease" evidence="1">
    <location>
        <begin position="20"/>
        <end position="221"/>
    </location>
</feature>
<dbReference type="AlphaFoldDB" id="A0A0P1HAH3"/>
<evidence type="ECO:0008006" key="4">
    <source>
        <dbReference type="Google" id="ProtNLM"/>
    </source>
</evidence>
<evidence type="ECO:0000256" key="1">
    <source>
        <dbReference type="SAM" id="SignalP"/>
    </source>
</evidence>
<dbReference type="EMBL" id="CYSR01000022">
    <property type="protein sequence ID" value="CUI00190.1"/>
    <property type="molecule type" value="Genomic_DNA"/>
</dbReference>
<evidence type="ECO:0000313" key="3">
    <source>
        <dbReference type="Proteomes" id="UP000051326"/>
    </source>
</evidence>
<dbReference type="STRING" id="1396826.PHA8399_02316"/>
<protein>
    <recommendedName>
        <fullName evidence="4">Clp protease</fullName>
    </recommendedName>
</protein>
<keyword evidence="1" id="KW-0732">Signal</keyword>
<proteinExistence type="predicted"/>
<evidence type="ECO:0000313" key="2">
    <source>
        <dbReference type="EMBL" id="CUI00190.1"/>
    </source>
</evidence>
<feature type="signal peptide" evidence="1">
    <location>
        <begin position="1"/>
        <end position="19"/>
    </location>
</feature>
<accession>A0A0P1HAH3</accession>
<gene>
    <name evidence="2" type="ORF">PHA8399_02316</name>
</gene>
<sequence length="221" mass="24824">MLRLTTAFLCLALPLSAMARDTLPQKFSLQGQTLVYDTGTDVEGEPAEITDEDAEQLKEILAQTPQITELQLNSIGGSVFAGEEIAALVLDYGLDTLIDGECISACVDVFLAGNRRRMTLGSRIGFHQRNWPAQAVHEYYRSERKAQRWSTPFEFGSWIYEDTQREIYDHLSYMVARGVDPAFAIETLRTGPDGEWYPSRLRLIAAGVLREVLPGPQRQPR</sequence>
<organism evidence="2 3">
    <name type="scientific">Leisingera aquaemixtae</name>
    <dbReference type="NCBI Taxonomy" id="1396826"/>
    <lineage>
        <taxon>Bacteria</taxon>
        <taxon>Pseudomonadati</taxon>
        <taxon>Pseudomonadota</taxon>
        <taxon>Alphaproteobacteria</taxon>
        <taxon>Rhodobacterales</taxon>
        <taxon>Roseobacteraceae</taxon>
        <taxon>Leisingera</taxon>
    </lineage>
</organism>